<name>A0ABS8WBC9_9GAMM</name>
<dbReference type="GO" id="GO:0008483">
    <property type="term" value="F:transaminase activity"/>
    <property type="evidence" value="ECO:0007669"/>
    <property type="project" value="UniProtKB-KW"/>
</dbReference>
<dbReference type="InterPro" id="IPR002129">
    <property type="entry name" value="PyrdxlP-dep_de-COase"/>
</dbReference>
<dbReference type="PANTHER" id="PTHR45677:SF8">
    <property type="entry name" value="CYSTEINE SULFINIC ACID DECARBOXYLASE"/>
    <property type="match status" value="1"/>
</dbReference>
<dbReference type="InterPro" id="IPR015422">
    <property type="entry name" value="PyrdxlP-dep_Trfase_small"/>
</dbReference>
<keyword evidence="3" id="KW-0210">Decarboxylase</keyword>
<dbReference type="CDD" id="cd06450">
    <property type="entry name" value="DOPA_deC_like"/>
    <property type="match status" value="1"/>
</dbReference>
<comment type="cofactor">
    <cofactor evidence="1 6">
        <name>pyridoxal 5'-phosphate</name>
        <dbReference type="ChEBI" id="CHEBI:597326"/>
    </cofactor>
</comment>
<gene>
    <name evidence="7" type="ORF">K6Y31_16065</name>
</gene>
<evidence type="ECO:0000256" key="5">
    <source>
        <dbReference type="ARBA" id="ARBA00023239"/>
    </source>
</evidence>
<organism evidence="7 8">
    <name type="scientific">Motilimonas cestriensis</name>
    <dbReference type="NCBI Taxonomy" id="2742685"/>
    <lineage>
        <taxon>Bacteria</taxon>
        <taxon>Pseudomonadati</taxon>
        <taxon>Pseudomonadota</taxon>
        <taxon>Gammaproteobacteria</taxon>
        <taxon>Alteromonadales</taxon>
        <taxon>Alteromonadales genera incertae sedis</taxon>
        <taxon>Motilimonas</taxon>
    </lineage>
</organism>
<keyword evidence="7" id="KW-0032">Aminotransferase</keyword>
<keyword evidence="7" id="KW-0808">Transferase</keyword>
<protein>
    <submittedName>
        <fullName evidence="7">Aspartate aminotransferase family protein</fullName>
    </submittedName>
</protein>
<dbReference type="InterPro" id="IPR021115">
    <property type="entry name" value="Pyridoxal-P_BS"/>
</dbReference>
<dbReference type="Gene3D" id="3.90.1150.10">
    <property type="entry name" value="Aspartate Aminotransferase, domain 1"/>
    <property type="match status" value="1"/>
</dbReference>
<evidence type="ECO:0000256" key="2">
    <source>
        <dbReference type="ARBA" id="ARBA00009533"/>
    </source>
</evidence>
<dbReference type="InterPro" id="IPR015421">
    <property type="entry name" value="PyrdxlP-dep_Trfase_major"/>
</dbReference>
<dbReference type="EMBL" id="JAIMJA010000018">
    <property type="protein sequence ID" value="MCE2596317.1"/>
    <property type="molecule type" value="Genomic_DNA"/>
</dbReference>
<evidence type="ECO:0000256" key="4">
    <source>
        <dbReference type="ARBA" id="ARBA00022898"/>
    </source>
</evidence>
<dbReference type="SUPFAM" id="SSF53383">
    <property type="entry name" value="PLP-dependent transferases"/>
    <property type="match status" value="1"/>
</dbReference>
<dbReference type="PROSITE" id="PS00392">
    <property type="entry name" value="DDC_GAD_HDC_YDC"/>
    <property type="match status" value="1"/>
</dbReference>
<keyword evidence="4 6" id="KW-0663">Pyridoxal phosphate</keyword>
<reference evidence="7 8" key="1">
    <citation type="journal article" date="2022" name="Environ. Microbiol. Rep.">
        <title>Eco-phylogenetic analyses reveal divergent evolution of vitamin B12 metabolism in the marine bacterial family 'Psychromonadaceae'.</title>
        <authorList>
            <person name="Jin X."/>
            <person name="Yang Y."/>
            <person name="Cao H."/>
            <person name="Gao B."/>
            <person name="Zhao Z."/>
        </authorList>
    </citation>
    <scope>NUCLEOTIDE SEQUENCE [LARGE SCALE GENOMIC DNA]</scope>
    <source>
        <strain evidence="7 8">MKS20</strain>
    </source>
</reference>
<evidence type="ECO:0000313" key="8">
    <source>
        <dbReference type="Proteomes" id="UP001201273"/>
    </source>
</evidence>
<accession>A0ABS8WBC9</accession>
<sequence>MTNSVNEIVNVFESADKPYSAMDATTLQRAIYDLRLEQGSVSPLSQVISETAELVARNAIIVQHPDCIAHLHTPPLIAGITAENFIAAQNQSMDSWDQSASATYVEQYITDWLCKQFGFDEHSDGVFTSGGTQSNIMALLMARDWVADVMTGHNIQKEGLPEYAPKLRILCSTKSHFTVKKAASIMGLGEKAVVCVPTHQDGTLILAALEETLAQLKEAELIPFVVVGTAGTTDHGAIDDLTAISKIAEQHKIWFHVDAAYGGAVILSQSKHRLAGIELADSVTVDFHKLWFQPVSCSAVMLKNKTNFKYLLHHADYLNRESDDLPNLVDKTISTTRRFDALKVLMTLRAVGSETLGQMVDHLLAQTQQVAAMVTEHNEFELLAPPPLSTVLFRYVGENIGENVDEFNRQLRVQLLKAGIAVLGETTVDGQAALKLTILNPCLTLNNFSELFEKIVKFAKALK</sequence>
<evidence type="ECO:0000313" key="7">
    <source>
        <dbReference type="EMBL" id="MCE2596317.1"/>
    </source>
</evidence>
<proteinExistence type="inferred from homology"/>
<keyword evidence="8" id="KW-1185">Reference proteome</keyword>
<dbReference type="PANTHER" id="PTHR45677">
    <property type="entry name" value="GLUTAMATE DECARBOXYLASE-RELATED"/>
    <property type="match status" value="1"/>
</dbReference>
<evidence type="ECO:0000256" key="1">
    <source>
        <dbReference type="ARBA" id="ARBA00001933"/>
    </source>
</evidence>
<comment type="caution">
    <text evidence="7">The sequence shown here is derived from an EMBL/GenBank/DDBJ whole genome shotgun (WGS) entry which is preliminary data.</text>
</comment>
<comment type="similarity">
    <text evidence="2 6">Belongs to the group II decarboxylase family.</text>
</comment>
<dbReference type="Proteomes" id="UP001201273">
    <property type="component" value="Unassembled WGS sequence"/>
</dbReference>
<evidence type="ECO:0000256" key="6">
    <source>
        <dbReference type="RuleBase" id="RU000382"/>
    </source>
</evidence>
<dbReference type="InterPro" id="IPR015424">
    <property type="entry name" value="PyrdxlP-dep_Trfase"/>
</dbReference>
<dbReference type="Gene3D" id="1.20.1650.10">
    <property type="entry name" value="PLP-dependent transferases"/>
    <property type="match status" value="1"/>
</dbReference>
<keyword evidence="5 6" id="KW-0456">Lyase</keyword>
<dbReference type="Pfam" id="PF00282">
    <property type="entry name" value="Pyridoxal_deC"/>
    <property type="match status" value="1"/>
</dbReference>
<evidence type="ECO:0000256" key="3">
    <source>
        <dbReference type="ARBA" id="ARBA00022793"/>
    </source>
</evidence>
<dbReference type="Gene3D" id="3.40.640.10">
    <property type="entry name" value="Type I PLP-dependent aspartate aminotransferase-like (Major domain)"/>
    <property type="match status" value="1"/>
</dbReference>